<evidence type="ECO:0000313" key="2">
    <source>
        <dbReference type="EMBL" id="QNE04690.1"/>
    </source>
</evidence>
<name>A0A7G6VSH5_9SPHN</name>
<dbReference type="GO" id="GO:0003899">
    <property type="term" value="F:DNA-directed RNA polymerase activity"/>
    <property type="evidence" value="ECO:0007669"/>
    <property type="project" value="InterPro"/>
</dbReference>
<dbReference type="AlphaFoldDB" id="A0A7G6VSH5"/>
<proteinExistence type="predicted"/>
<dbReference type="RefSeq" id="WP_185883938.1">
    <property type="nucleotide sequence ID" value="NZ_CP060052.1"/>
</dbReference>
<reference evidence="2 3" key="1">
    <citation type="submission" date="2020-08" db="EMBL/GenBank/DDBJ databases">
        <authorList>
            <person name="Liu G."/>
            <person name="Sun C."/>
        </authorList>
    </citation>
    <scope>NUCLEOTIDE SEQUENCE [LARGE SCALE GENOMIC DNA]</scope>
    <source>
        <strain evidence="2 3">OT19</strain>
    </source>
</reference>
<dbReference type="GO" id="GO:0003677">
    <property type="term" value="F:DNA binding"/>
    <property type="evidence" value="ECO:0007669"/>
    <property type="project" value="InterPro"/>
</dbReference>
<feature type="domain" description="RNA polymerase alpha subunit C-terminal" evidence="1">
    <location>
        <begin position="37"/>
        <end position="83"/>
    </location>
</feature>
<evidence type="ECO:0000313" key="3">
    <source>
        <dbReference type="Proteomes" id="UP000515297"/>
    </source>
</evidence>
<dbReference type="Proteomes" id="UP000515297">
    <property type="component" value="Chromosome"/>
</dbReference>
<dbReference type="InterPro" id="IPR011260">
    <property type="entry name" value="RNAP_asu_C"/>
</dbReference>
<accession>A0A7G6VSH5</accession>
<organism evidence="2 3">
    <name type="scientific">Croceicoccus marinus</name>
    <dbReference type="NCBI Taxonomy" id="450378"/>
    <lineage>
        <taxon>Bacteria</taxon>
        <taxon>Pseudomonadati</taxon>
        <taxon>Pseudomonadota</taxon>
        <taxon>Alphaproteobacteria</taxon>
        <taxon>Sphingomonadales</taxon>
        <taxon>Erythrobacteraceae</taxon>
        <taxon>Croceicoccus</taxon>
    </lineage>
</organism>
<sequence length="177" mass="19391">MQEAGIKNSSTLFRTASLANHMLLPDTIDDVSLRFCGLTDKAVNALAKDGITTIGQFNALSDVEALKIPNMGEKILSDLRKKVAAVSSVPKTEDYEMAFRVFWDARVNSERNTAIIEALACDRSMVDIAEEFGVSPSSVSTLFQNYRYWRRTLGLPIAKTGFSQFCASAKTSPPAES</sequence>
<protein>
    <recommendedName>
        <fullName evidence="1">RNA polymerase alpha subunit C-terminal domain-containing protein</fullName>
    </recommendedName>
</protein>
<dbReference type="EMBL" id="CP060052">
    <property type="protein sequence ID" value="QNE04690.1"/>
    <property type="molecule type" value="Genomic_DNA"/>
</dbReference>
<dbReference type="SUPFAM" id="SSF47789">
    <property type="entry name" value="C-terminal domain of RNA polymerase alpha subunit"/>
    <property type="match status" value="1"/>
</dbReference>
<dbReference type="Gene3D" id="1.10.10.60">
    <property type="entry name" value="Homeodomain-like"/>
    <property type="match status" value="1"/>
</dbReference>
<dbReference type="GO" id="GO:0006351">
    <property type="term" value="P:DNA-templated transcription"/>
    <property type="evidence" value="ECO:0007669"/>
    <property type="project" value="InterPro"/>
</dbReference>
<gene>
    <name evidence="2" type="ORF">H4O24_12095</name>
</gene>
<dbReference type="Gene3D" id="1.10.150.20">
    <property type="entry name" value="5' to 3' exonuclease, C-terminal subdomain"/>
    <property type="match status" value="1"/>
</dbReference>
<evidence type="ECO:0000259" key="1">
    <source>
        <dbReference type="Pfam" id="PF03118"/>
    </source>
</evidence>
<dbReference type="Pfam" id="PF03118">
    <property type="entry name" value="RNA_pol_A_CTD"/>
    <property type="match status" value="1"/>
</dbReference>